<accession>A0A2N9EFP6</accession>
<feature type="compositionally biased region" description="Acidic residues" evidence="1">
    <location>
        <begin position="89"/>
        <end position="100"/>
    </location>
</feature>
<evidence type="ECO:0000256" key="1">
    <source>
        <dbReference type="SAM" id="MobiDB-lite"/>
    </source>
</evidence>
<name>A0A2N9EFP6_FAGSY</name>
<dbReference type="AlphaFoldDB" id="A0A2N9EFP6"/>
<organism evidence="2">
    <name type="scientific">Fagus sylvatica</name>
    <name type="common">Beechnut</name>
    <dbReference type="NCBI Taxonomy" id="28930"/>
    <lineage>
        <taxon>Eukaryota</taxon>
        <taxon>Viridiplantae</taxon>
        <taxon>Streptophyta</taxon>
        <taxon>Embryophyta</taxon>
        <taxon>Tracheophyta</taxon>
        <taxon>Spermatophyta</taxon>
        <taxon>Magnoliopsida</taxon>
        <taxon>eudicotyledons</taxon>
        <taxon>Gunneridae</taxon>
        <taxon>Pentapetalae</taxon>
        <taxon>rosids</taxon>
        <taxon>fabids</taxon>
        <taxon>Fagales</taxon>
        <taxon>Fagaceae</taxon>
        <taxon>Fagus</taxon>
    </lineage>
</organism>
<dbReference type="EMBL" id="OIVN01000293">
    <property type="protein sequence ID" value="SPC77797.1"/>
    <property type="molecule type" value="Genomic_DNA"/>
</dbReference>
<sequence>MSHGGMDEVYGGTWPGSLVGPWRRVAGFLSGSMAARDWVSKWGRNLEVVECYGNWFCNALFLCESFGKLRLTWCLGCVLFELVVPGGGEEEDEKEEEANDNDGGCKISGFERGG</sequence>
<gene>
    <name evidence="2" type="ORF">FSB_LOCUS5679</name>
</gene>
<reference evidence="2" key="1">
    <citation type="submission" date="2018-02" db="EMBL/GenBank/DDBJ databases">
        <authorList>
            <person name="Cohen D.B."/>
            <person name="Kent A.D."/>
        </authorList>
    </citation>
    <scope>NUCLEOTIDE SEQUENCE</scope>
</reference>
<feature type="region of interest" description="Disordered" evidence="1">
    <location>
        <begin position="89"/>
        <end position="114"/>
    </location>
</feature>
<protein>
    <submittedName>
        <fullName evidence="2">Uncharacterized protein</fullName>
    </submittedName>
</protein>
<evidence type="ECO:0000313" key="2">
    <source>
        <dbReference type="EMBL" id="SPC77797.1"/>
    </source>
</evidence>
<proteinExistence type="predicted"/>